<reference evidence="2 3" key="1">
    <citation type="submission" date="2015-01" db="EMBL/GenBank/DDBJ databases">
        <title>The Genome Sequence of Cladophialophora immunda CBS83496.</title>
        <authorList>
            <consortium name="The Broad Institute Genomics Platform"/>
            <person name="Cuomo C."/>
            <person name="de Hoog S."/>
            <person name="Gorbushina A."/>
            <person name="Stielow B."/>
            <person name="Teixiera M."/>
            <person name="Abouelleil A."/>
            <person name="Chapman S.B."/>
            <person name="Priest M."/>
            <person name="Young S.K."/>
            <person name="Wortman J."/>
            <person name="Nusbaum C."/>
            <person name="Birren B."/>
        </authorList>
    </citation>
    <scope>NUCLEOTIDE SEQUENCE [LARGE SCALE GENOMIC DNA]</scope>
    <source>
        <strain evidence="2 3">CBS 83496</strain>
    </source>
</reference>
<dbReference type="EMBL" id="KN847042">
    <property type="protein sequence ID" value="KIW29691.1"/>
    <property type="molecule type" value="Genomic_DNA"/>
</dbReference>
<keyword evidence="3" id="KW-1185">Reference proteome</keyword>
<sequence length="305" mass="31015">MSDAATAKLQGSLTARDGEIIVAALQCVKGGDIQIDYAALCNRLGFKTEASARTAWCGVKRKLFNPTDEPATTPKAKTPRKPKDTNSTTPKSGKGASKAEAASKDGSQDSGDGLGNDPAAPTADSDVNQSEEAPATPKTPTTPKKRSRKSKAEKEAEAAANGEAAAAEGDDEKKPPKKRRTPAKKKGTEGENNGENEGETKTTPVKGKKAPAARKTAAPATDKAPAPAGPGEGEAVVLEVANVKKEEDDLVSGEADGALLAAGTANATKRVTTAADGGVHDTVNTVAQVIAAEATKAMADAAGDY</sequence>
<dbReference type="HOGENOM" id="CLU_073874_0_0_1"/>
<organism evidence="2 3">
    <name type="scientific">Cladophialophora immunda</name>
    <dbReference type="NCBI Taxonomy" id="569365"/>
    <lineage>
        <taxon>Eukaryota</taxon>
        <taxon>Fungi</taxon>
        <taxon>Dikarya</taxon>
        <taxon>Ascomycota</taxon>
        <taxon>Pezizomycotina</taxon>
        <taxon>Eurotiomycetes</taxon>
        <taxon>Chaetothyriomycetidae</taxon>
        <taxon>Chaetothyriales</taxon>
        <taxon>Herpotrichiellaceae</taxon>
        <taxon>Cladophialophora</taxon>
    </lineage>
</organism>
<feature type="compositionally biased region" description="Low complexity" evidence="1">
    <location>
        <begin position="91"/>
        <end position="100"/>
    </location>
</feature>
<dbReference type="AlphaFoldDB" id="A0A0D1ZNY2"/>
<feature type="compositionally biased region" description="Low complexity" evidence="1">
    <location>
        <begin position="158"/>
        <end position="167"/>
    </location>
</feature>
<dbReference type="Proteomes" id="UP000054466">
    <property type="component" value="Unassembled WGS sequence"/>
</dbReference>
<dbReference type="GeneID" id="27344678"/>
<dbReference type="OrthoDB" id="5403747at2759"/>
<accession>A0A0D1ZNY2</accession>
<feature type="region of interest" description="Disordered" evidence="1">
    <location>
        <begin position="64"/>
        <end position="232"/>
    </location>
</feature>
<evidence type="ECO:0000256" key="1">
    <source>
        <dbReference type="SAM" id="MobiDB-lite"/>
    </source>
</evidence>
<feature type="compositionally biased region" description="Low complexity" evidence="1">
    <location>
        <begin position="133"/>
        <end position="142"/>
    </location>
</feature>
<gene>
    <name evidence="2" type="ORF">PV07_05484</name>
</gene>
<feature type="compositionally biased region" description="Low complexity" evidence="1">
    <location>
        <begin position="213"/>
        <end position="226"/>
    </location>
</feature>
<dbReference type="STRING" id="569365.A0A0D1ZNY2"/>
<protein>
    <submittedName>
        <fullName evidence="2">Uncharacterized protein</fullName>
    </submittedName>
</protein>
<dbReference type="VEuPathDB" id="FungiDB:PV07_05484"/>
<proteinExistence type="predicted"/>
<feature type="compositionally biased region" description="Basic residues" evidence="1">
    <location>
        <begin position="175"/>
        <end position="185"/>
    </location>
</feature>
<evidence type="ECO:0000313" key="3">
    <source>
        <dbReference type="Proteomes" id="UP000054466"/>
    </source>
</evidence>
<evidence type="ECO:0000313" key="2">
    <source>
        <dbReference type="EMBL" id="KIW29691.1"/>
    </source>
</evidence>
<dbReference type="RefSeq" id="XP_016249907.1">
    <property type="nucleotide sequence ID" value="XM_016392388.1"/>
</dbReference>
<feature type="compositionally biased region" description="Low complexity" evidence="1">
    <location>
        <begin position="66"/>
        <end position="76"/>
    </location>
</feature>
<name>A0A0D1ZNY2_9EURO</name>